<dbReference type="AlphaFoldDB" id="A0A931IAM2"/>
<feature type="compositionally biased region" description="Basic residues" evidence="3">
    <location>
        <begin position="21"/>
        <end position="33"/>
    </location>
</feature>
<comment type="caution">
    <text evidence="4">The sequence shown here is derived from an EMBL/GenBank/DDBJ whole genome shotgun (WGS) entry which is preliminary data.</text>
</comment>
<comment type="similarity">
    <text evidence="1 2">Belongs to the UPF0235 family.</text>
</comment>
<proteinExistence type="inferred from homology"/>
<name>A0A931IAM2_9NOCA</name>
<accession>A0A931IAM2</accession>
<dbReference type="SUPFAM" id="SSF69786">
    <property type="entry name" value="YggU-like"/>
    <property type="match status" value="1"/>
</dbReference>
<dbReference type="InterPro" id="IPR003746">
    <property type="entry name" value="DUF167"/>
</dbReference>
<dbReference type="SMART" id="SM01152">
    <property type="entry name" value="DUF167"/>
    <property type="match status" value="1"/>
</dbReference>
<evidence type="ECO:0000313" key="4">
    <source>
        <dbReference type="EMBL" id="MBH0777491.1"/>
    </source>
</evidence>
<sequence length="127" mass="13978">MVPFRLPDPRRASRPQPSKPLPRKKAEKVRAQRNRASSSVLGVRPEREKTVPPTVIRATVTPNSRKGPLVEPLDDGTLRLYVRAPAVEGKANKAAVELLASHFGVPKSSVRLVAGATSRVKRFDIDR</sequence>
<dbReference type="HAMAP" id="MF_00634">
    <property type="entry name" value="UPF0235"/>
    <property type="match status" value="1"/>
</dbReference>
<gene>
    <name evidence="4" type="ORF">IT779_14520</name>
</gene>
<evidence type="ECO:0000313" key="5">
    <source>
        <dbReference type="Proteomes" id="UP000655751"/>
    </source>
</evidence>
<keyword evidence="5" id="KW-1185">Reference proteome</keyword>
<organism evidence="4 5">
    <name type="scientific">Nocardia bovistercoris</name>
    <dbReference type="NCBI Taxonomy" id="2785916"/>
    <lineage>
        <taxon>Bacteria</taxon>
        <taxon>Bacillati</taxon>
        <taxon>Actinomycetota</taxon>
        <taxon>Actinomycetes</taxon>
        <taxon>Mycobacteriales</taxon>
        <taxon>Nocardiaceae</taxon>
        <taxon>Nocardia</taxon>
    </lineage>
</organism>
<feature type="region of interest" description="Disordered" evidence="3">
    <location>
        <begin position="1"/>
        <end position="51"/>
    </location>
</feature>
<dbReference type="NCBIfam" id="TIGR00251">
    <property type="entry name" value="DUF167 family protein"/>
    <property type="match status" value="1"/>
</dbReference>
<dbReference type="Gene3D" id="3.30.1200.10">
    <property type="entry name" value="YggU-like"/>
    <property type="match status" value="1"/>
</dbReference>
<dbReference type="EMBL" id="JADMLG010000005">
    <property type="protein sequence ID" value="MBH0777491.1"/>
    <property type="molecule type" value="Genomic_DNA"/>
</dbReference>
<evidence type="ECO:0000256" key="2">
    <source>
        <dbReference type="HAMAP-Rule" id="MF_00634"/>
    </source>
</evidence>
<evidence type="ECO:0000256" key="1">
    <source>
        <dbReference type="ARBA" id="ARBA00010364"/>
    </source>
</evidence>
<dbReference type="Proteomes" id="UP000655751">
    <property type="component" value="Unassembled WGS sequence"/>
</dbReference>
<evidence type="ECO:0000256" key="3">
    <source>
        <dbReference type="SAM" id="MobiDB-lite"/>
    </source>
</evidence>
<reference evidence="4" key="1">
    <citation type="submission" date="2020-11" db="EMBL/GenBank/DDBJ databases">
        <title>Nocardia NEAU-351.nov., a novel actinomycete isolated from the cow dung.</title>
        <authorList>
            <person name="Zhang X."/>
        </authorList>
    </citation>
    <scope>NUCLEOTIDE SEQUENCE</scope>
    <source>
        <strain evidence="4">NEAU-351</strain>
    </source>
</reference>
<dbReference type="Pfam" id="PF02594">
    <property type="entry name" value="DUF167"/>
    <property type="match status" value="1"/>
</dbReference>
<dbReference type="InterPro" id="IPR036591">
    <property type="entry name" value="YggU-like_sf"/>
</dbReference>
<protein>
    <recommendedName>
        <fullName evidence="2">UPF0235 protein IT779_14520</fullName>
    </recommendedName>
</protein>